<proteinExistence type="predicted"/>
<feature type="compositionally biased region" description="Polar residues" evidence="1">
    <location>
        <begin position="292"/>
        <end position="310"/>
    </location>
</feature>
<protein>
    <submittedName>
        <fullName evidence="3">Uncharacterized protein</fullName>
    </submittedName>
</protein>
<feature type="signal peptide" evidence="2">
    <location>
        <begin position="1"/>
        <end position="37"/>
    </location>
</feature>
<accession>A0A3R7PLJ8</accession>
<name>A0A3R7PLJ8_PENVA</name>
<organism evidence="3 4">
    <name type="scientific">Penaeus vannamei</name>
    <name type="common">Whiteleg shrimp</name>
    <name type="synonym">Litopenaeus vannamei</name>
    <dbReference type="NCBI Taxonomy" id="6689"/>
    <lineage>
        <taxon>Eukaryota</taxon>
        <taxon>Metazoa</taxon>
        <taxon>Ecdysozoa</taxon>
        <taxon>Arthropoda</taxon>
        <taxon>Crustacea</taxon>
        <taxon>Multicrustacea</taxon>
        <taxon>Malacostraca</taxon>
        <taxon>Eumalacostraca</taxon>
        <taxon>Eucarida</taxon>
        <taxon>Decapoda</taxon>
        <taxon>Dendrobranchiata</taxon>
        <taxon>Penaeoidea</taxon>
        <taxon>Penaeidae</taxon>
        <taxon>Penaeus</taxon>
    </lineage>
</organism>
<keyword evidence="2" id="KW-0732">Signal</keyword>
<feature type="compositionally biased region" description="Polar residues" evidence="1">
    <location>
        <begin position="213"/>
        <end position="227"/>
    </location>
</feature>
<dbReference type="AlphaFoldDB" id="A0A3R7PLJ8"/>
<evidence type="ECO:0000313" key="4">
    <source>
        <dbReference type="Proteomes" id="UP000283509"/>
    </source>
</evidence>
<sequence length="581" mass="59229">MPWQPVRNLISFLPQRLVVTAVALALAMAPSWQPSAARPWQAWQVSPDWTRGGPFPGRQGATAVRGPQTHFQYGGSSTAPQAKSFSHPRPHPQPTAIGKAIDGNAETQRLEGATGRTIKISDLLPSNEIPNNVGGQVTLEDLTAGLPGTYTPGGLGAGSAQISISEPPRLTGADLGASSGVTLGEAVASTFGGAAPSGSPTSLGESGGVTLAEATSSFSPGGTSDSGISLPGISVSGGPGTSATIASGNFAGIPDIRDIPASFGVASPAIPGSPDLSSPGIANTFSGSQFPASPVTISSQTSPQFTSDSLLTGGGSPRNERIPENPILPNFGAATPASASILNPVLSSQSSAGGTKSFFGGGNDPIREILSKLTLGILDSRSPSGGAVGASNSPLGSLLNLDILGLGRDFIDGLVQMAATNLDSLTRETTSGLRLLGDEIQFQGERSLGNLFRNIQQSGRTVGAVGMNTYRGILQKQSAVNKFINGIVEDFGDFADLTVNKTISKVVDTVGAVGRFISDIKIGIINALIAKGEAFRGLVEGTLETAGSAVADITSSIRGVAEDNIRAITGIDKRFRRSTHK</sequence>
<reference evidence="3 4" key="1">
    <citation type="submission" date="2018-04" db="EMBL/GenBank/DDBJ databases">
        <authorList>
            <person name="Zhang X."/>
            <person name="Yuan J."/>
            <person name="Li F."/>
            <person name="Xiang J."/>
        </authorList>
    </citation>
    <scope>NUCLEOTIDE SEQUENCE [LARGE SCALE GENOMIC DNA]</scope>
    <source>
        <tissue evidence="3">Muscle</tissue>
    </source>
</reference>
<feature type="region of interest" description="Disordered" evidence="1">
    <location>
        <begin position="58"/>
        <end position="99"/>
    </location>
</feature>
<feature type="compositionally biased region" description="Polar residues" evidence="1">
    <location>
        <begin position="69"/>
        <end position="84"/>
    </location>
</feature>
<gene>
    <name evidence="3" type="ORF">C7M84_011328</name>
</gene>
<reference evidence="3 4" key="2">
    <citation type="submission" date="2019-01" db="EMBL/GenBank/DDBJ databases">
        <title>The decoding of complex shrimp genome reveals the adaptation for benthos swimmer, frequently molting mechanism and breeding impact on genome.</title>
        <authorList>
            <person name="Sun Y."/>
            <person name="Gao Y."/>
            <person name="Yu Y."/>
        </authorList>
    </citation>
    <scope>NUCLEOTIDE SEQUENCE [LARGE SCALE GENOMIC DNA]</scope>
    <source>
        <tissue evidence="3">Muscle</tissue>
    </source>
</reference>
<evidence type="ECO:0000256" key="1">
    <source>
        <dbReference type="SAM" id="MobiDB-lite"/>
    </source>
</evidence>
<feature type="chain" id="PRO_5018791487" evidence="2">
    <location>
        <begin position="38"/>
        <end position="581"/>
    </location>
</feature>
<feature type="region of interest" description="Disordered" evidence="1">
    <location>
        <begin position="193"/>
        <end position="235"/>
    </location>
</feature>
<keyword evidence="4" id="KW-1185">Reference proteome</keyword>
<feature type="region of interest" description="Disordered" evidence="1">
    <location>
        <begin position="292"/>
        <end position="328"/>
    </location>
</feature>
<evidence type="ECO:0000256" key="2">
    <source>
        <dbReference type="SAM" id="SignalP"/>
    </source>
</evidence>
<dbReference type="EMBL" id="QCYY01002434">
    <property type="protein sequence ID" value="ROT70385.1"/>
    <property type="molecule type" value="Genomic_DNA"/>
</dbReference>
<evidence type="ECO:0000313" key="3">
    <source>
        <dbReference type="EMBL" id="ROT70385.1"/>
    </source>
</evidence>
<dbReference type="Proteomes" id="UP000283509">
    <property type="component" value="Unassembled WGS sequence"/>
</dbReference>
<comment type="caution">
    <text evidence="3">The sequence shown here is derived from an EMBL/GenBank/DDBJ whole genome shotgun (WGS) entry which is preliminary data.</text>
</comment>